<keyword evidence="3 9" id="KW-0028">Amino-acid biosynthesis</keyword>
<dbReference type="InterPro" id="IPR001030">
    <property type="entry name" value="Acoase/IPM_deHydtase_lsu_aba"/>
</dbReference>
<evidence type="ECO:0000256" key="9">
    <source>
        <dbReference type="HAMAP-Rule" id="MF_01027"/>
    </source>
</evidence>
<keyword evidence="8 9" id="KW-0100">Branched-chain amino acid biosynthesis</keyword>
<dbReference type="GO" id="GO:0009098">
    <property type="term" value="P:L-leucine biosynthetic process"/>
    <property type="evidence" value="ECO:0007669"/>
    <property type="project" value="UniProtKB-UniRule"/>
</dbReference>
<evidence type="ECO:0000256" key="3">
    <source>
        <dbReference type="ARBA" id="ARBA00022605"/>
    </source>
</evidence>
<comment type="similarity">
    <text evidence="9">Belongs to the aconitase/IPM isomerase family. LeuC type 2 subfamily.</text>
</comment>
<evidence type="ECO:0000256" key="7">
    <source>
        <dbReference type="ARBA" id="ARBA00023239"/>
    </source>
</evidence>
<proteinExistence type="inferred from homology"/>
<evidence type="ECO:0000256" key="5">
    <source>
        <dbReference type="ARBA" id="ARBA00023004"/>
    </source>
</evidence>
<dbReference type="EMBL" id="MSDW01000001">
    <property type="protein sequence ID" value="OKY77561.1"/>
    <property type="molecule type" value="Genomic_DNA"/>
</dbReference>
<dbReference type="InterPro" id="IPR033941">
    <property type="entry name" value="IPMI_cat"/>
</dbReference>
<dbReference type="GO" id="GO:0046872">
    <property type="term" value="F:metal ion binding"/>
    <property type="evidence" value="ECO:0007669"/>
    <property type="project" value="UniProtKB-KW"/>
</dbReference>
<dbReference type="InParanoid" id="A0A1Q6DT95"/>
<dbReference type="SUPFAM" id="SSF53732">
    <property type="entry name" value="Aconitase iron-sulfur domain"/>
    <property type="match status" value="1"/>
</dbReference>
<dbReference type="Proteomes" id="UP000185744">
    <property type="component" value="Unassembled WGS sequence"/>
</dbReference>
<dbReference type="AlphaFoldDB" id="A0A1Q6DT95"/>
<comment type="subunit">
    <text evidence="9">Heterodimer of LeuC and LeuD.</text>
</comment>
<dbReference type="UniPathway" id="UPA00048">
    <property type="reaction ID" value="UER00071"/>
</dbReference>
<comment type="catalytic activity">
    <reaction evidence="9">
        <text>(2R,3S)-3-isopropylmalate = (2S)-2-isopropylmalate</text>
        <dbReference type="Rhea" id="RHEA:32287"/>
        <dbReference type="ChEBI" id="CHEBI:1178"/>
        <dbReference type="ChEBI" id="CHEBI:35121"/>
        <dbReference type="EC" id="4.2.1.33"/>
    </reaction>
</comment>
<dbReference type="PROSITE" id="PS01244">
    <property type="entry name" value="ACONITASE_2"/>
    <property type="match status" value="1"/>
</dbReference>
<keyword evidence="6 9" id="KW-0411">Iron-sulfur</keyword>
<reference evidence="11" key="1">
    <citation type="submission" date="2016-12" db="EMBL/GenBank/DDBJ databases">
        <title>Discovery of methanogenic haloarchaea.</title>
        <authorList>
            <person name="Sorokin D.Y."/>
            <person name="Makarova K.S."/>
            <person name="Abbas B."/>
            <person name="Ferrer M."/>
            <person name="Golyshin P.N."/>
        </authorList>
    </citation>
    <scope>NUCLEOTIDE SEQUENCE [LARGE SCALE GENOMIC DNA]</scope>
    <source>
        <strain evidence="11">HMET1</strain>
    </source>
</reference>
<dbReference type="InterPro" id="IPR050067">
    <property type="entry name" value="IPM_dehydratase_rel_enz"/>
</dbReference>
<dbReference type="InterPro" id="IPR036008">
    <property type="entry name" value="Aconitase_4Fe-4S_dom"/>
</dbReference>
<dbReference type="EC" id="4.2.1.33" evidence="9"/>
<keyword evidence="4 9" id="KW-0479">Metal-binding</keyword>
<keyword evidence="1 9" id="KW-0432">Leucine biosynthesis</keyword>
<keyword evidence="12" id="KW-1185">Reference proteome</keyword>
<dbReference type="CDD" id="cd01583">
    <property type="entry name" value="IPMI"/>
    <property type="match status" value="1"/>
</dbReference>
<evidence type="ECO:0000313" key="12">
    <source>
        <dbReference type="Proteomes" id="UP000185744"/>
    </source>
</evidence>
<gene>
    <name evidence="9" type="primary">leuC</name>
    <name evidence="11" type="ORF">BTN85_0029</name>
</gene>
<keyword evidence="5 9" id="KW-0408">Iron</keyword>
<feature type="binding site" evidence="9">
    <location>
        <position position="353"/>
    </location>
    <ligand>
        <name>[4Fe-4S] cluster</name>
        <dbReference type="ChEBI" id="CHEBI:49883"/>
    </ligand>
</feature>
<name>A0A1Q6DT95_METT1</name>
<evidence type="ECO:0000256" key="4">
    <source>
        <dbReference type="ARBA" id="ARBA00022723"/>
    </source>
</evidence>
<feature type="domain" description="Aconitase/3-isopropylmalate dehydratase large subunit alpha/beta/alpha" evidence="10">
    <location>
        <begin position="7"/>
        <end position="401"/>
    </location>
</feature>
<dbReference type="PROSITE" id="PS00450">
    <property type="entry name" value="ACONITASE_1"/>
    <property type="match status" value="1"/>
</dbReference>
<dbReference type="GO" id="GO:0051539">
    <property type="term" value="F:4 iron, 4 sulfur cluster binding"/>
    <property type="evidence" value="ECO:0007669"/>
    <property type="project" value="UniProtKB-KW"/>
</dbReference>
<dbReference type="PANTHER" id="PTHR43822">
    <property type="entry name" value="HOMOACONITASE, MITOCHONDRIAL-RELATED"/>
    <property type="match status" value="1"/>
</dbReference>
<dbReference type="STRING" id="1903181.BTN85_0029"/>
<dbReference type="NCBIfam" id="TIGR01343">
    <property type="entry name" value="hacA_fam"/>
    <property type="match status" value="1"/>
</dbReference>
<comment type="cofactor">
    <cofactor evidence="9">
        <name>[4Fe-4S] cluster</name>
        <dbReference type="ChEBI" id="CHEBI:49883"/>
    </cofactor>
    <text evidence="9">Binds 1 [4Fe-4S] cluster per subunit.</text>
</comment>
<dbReference type="HAMAP" id="MF_01027">
    <property type="entry name" value="LeuC_type2"/>
    <property type="match status" value="1"/>
</dbReference>
<dbReference type="GO" id="GO:0003861">
    <property type="term" value="F:3-isopropylmalate dehydratase activity"/>
    <property type="evidence" value="ECO:0007669"/>
    <property type="project" value="UniProtKB-UniRule"/>
</dbReference>
<dbReference type="InterPro" id="IPR018136">
    <property type="entry name" value="Aconitase_4Fe-4S_BS"/>
</dbReference>
<evidence type="ECO:0000256" key="2">
    <source>
        <dbReference type="ARBA" id="ARBA00022485"/>
    </source>
</evidence>
<dbReference type="FunCoup" id="A0A1Q6DT95">
    <property type="interactions" value="166"/>
</dbReference>
<evidence type="ECO:0000313" key="11">
    <source>
        <dbReference type="EMBL" id="OKY77561.1"/>
    </source>
</evidence>
<evidence type="ECO:0000256" key="1">
    <source>
        <dbReference type="ARBA" id="ARBA00022430"/>
    </source>
</evidence>
<comment type="pathway">
    <text evidence="9">Amino-acid biosynthesis; L-leucine biosynthesis; L-leucine from 3-methyl-2-oxobutanoate: step 2/4.</text>
</comment>
<dbReference type="NCBIfam" id="TIGR02086">
    <property type="entry name" value="IPMI_arch"/>
    <property type="match status" value="1"/>
</dbReference>
<evidence type="ECO:0000256" key="6">
    <source>
        <dbReference type="ARBA" id="ARBA00023014"/>
    </source>
</evidence>
<dbReference type="NCBIfam" id="NF001614">
    <property type="entry name" value="PRK00402.1"/>
    <property type="match status" value="1"/>
</dbReference>
<dbReference type="InterPro" id="IPR011826">
    <property type="entry name" value="HAcnase/IPMdehydase_lsu_prok"/>
</dbReference>
<dbReference type="PANTHER" id="PTHR43822:SF22">
    <property type="entry name" value="ISOPROPYLMALATE_CITRAMALATE ISOMERASE LARGE SUBUNIT"/>
    <property type="match status" value="1"/>
</dbReference>
<keyword evidence="7 9" id="KW-0456">Lyase</keyword>
<dbReference type="PRINTS" id="PR00415">
    <property type="entry name" value="ACONITASE"/>
</dbReference>
<evidence type="ECO:0000256" key="8">
    <source>
        <dbReference type="ARBA" id="ARBA00023304"/>
    </source>
</evidence>
<feature type="binding site" evidence="9">
    <location>
        <position position="350"/>
    </location>
    <ligand>
        <name>[4Fe-4S] cluster</name>
        <dbReference type="ChEBI" id="CHEBI:49883"/>
    </ligand>
</feature>
<keyword evidence="2 9" id="KW-0004">4Fe-4S</keyword>
<dbReference type="InterPro" id="IPR006251">
    <property type="entry name" value="Homoacnase/IPMdehydase_lsu"/>
</dbReference>
<feature type="binding site" evidence="9">
    <location>
        <position position="290"/>
    </location>
    <ligand>
        <name>[4Fe-4S] cluster</name>
        <dbReference type="ChEBI" id="CHEBI:49883"/>
    </ligand>
</feature>
<sequence>MPKTIAEKILSRASDQDLEAGDYAFADIDLAMANDITAPLAVDAFNEIAEEVWDPDKIIIPLDHQAPADSIQAADNQKKLRKFAKEQNTTFYDVGEGICHQLMLENHVKPGQLVIGADSHTCTYGALGAFATGVGSTDMGAAFASGKLWFKVPETIKVTLEGKLPDYVGPKDVILMLAGEIGASGALYQALEFTGPTIEKMSIAGRATLCNMAIEMGGKTGLVATDEKTKEYTGSNREIEPDEEADYIEEKHYDVSNLEPKIAAPHEVDNVKDISEVEGTELDQVFIGSCTNGRYQDLKKAAEILGERKFSNEVRTIIVPASRKVNKKLMEEDIIEKFMDAGAIVQSPCCGPCMGSSFGLLGEGEVGLATSNRNFKGREGSPKARVYLSSPMVAAESAIKGEITDPRKNQK</sequence>
<comment type="caution">
    <text evidence="11">The sequence shown here is derived from an EMBL/GenBank/DDBJ whole genome shotgun (WGS) entry which is preliminary data.</text>
</comment>
<organism evidence="11 12">
    <name type="scientific">Methanohalarchaeum thermophilum</name>
    <dbReference type="NCBI Taxonomy" id="1903181"/>
    <lineage>
        <taxon>Archaea</taxon>
        <taxon>Methanobacteriati</taxon>
        <taxon>Methanobacteriota</taxon>
        <taxon>Methanonatronarchaeia</taxon>
        <taxon>Methanonatronarchaeales</taxon>
        <taxon>Methanonatronarchaeaceae</taxon>
        <taxon>Candidatus Methanohalarchaeum</taxon>
    </lineage>
</organism>
<comment type="function">
    <text evidence="9">Catalyzes the isomerization between 2-isopropylmalate and 3-isopropylmalate, via the formation of 2-isopropylmaleate.</text>
</comment>
<evidence type="ECO:0000259" key="10">
    <source>
        <dbReference type="Pfam" id="PF00330"/>
    </source>
</evidence>
<dbReference type="InterPro" id="IPR015931">
    <property type="entry name" value="Acnase/IPM_dHydase_lsu_aba_1/3"/>
</dbReference>
<accession>A0A1Q6DT95</accession>
<dbReference type="Gene3D" id="3.30.499.10">
    <property type="entry name" value="Aconitase, domain 3"/>
    <property type="match status" value="2"/>
</dbReference>
<protein>
    <recommendedName>
        <fullName evidence="9">3-isopropylmalate dehydratase large subunit</fullName>
        <ecNumber evidence="9">4.2.1.33</ecNumber>
    </recommendedName>
    <alternativeName>
        <fullName evidence="9">Alpha-IPM isomerase</fullName>
        <shortName evidence="9">IPMI</shortName>
    </alternativeName>
    <alternativeName>
        <fullName evidence="9">Isopropylmalate isomerase</fullName>
    </alternativeName>
</protein>
<dbReference type="Pfam" id="PF00330">
    <property type="entry name" value="Aconitase"/>
    <property type="match status" value="1"/>
</dbReference>